<evidence type="ECO:0000256" key="7">
    <source>
        <dbReference type="SAM" id="SignalP"/>
    </source>
</evidence>
<keyword evidence="4 7" id="KW-0732">Signal</keyword>
<evidence type="ECO:0000256" key="4">
    <source>
        <dbReference type="ARBA" id="ARBA00022729"/>
    </source>
</evidence>
<keyword evidence="10" id="KW-1185">Reference proteome</keyword>
<sequence length="589" mass="65159">MVRADGAPISGLRWLAGLCAVMFAAGAQAVEVRFDVAGAGLPEDLRSGLESVMVPVQIKDVTQDLANTRLLAESRLNNALQVFGYYHPEFQWRMEFVNENRYIFHYTIKPGPRVQVTRVSLDVNGPGADLPAVNAPRSEFPLKPGEPLRQDVYEKAKAQWLSAAQNEGYIDADFSRHEILLDRGKNVAEINLSLQTGPRFVFGETQFNGAGTYPEDFLGRYVAYEPGDVFSYDKLSQTQYNFLGANRFGSANVLPDREAARDNVVPVQVNLVPLKPKRFKSGVGYGTDTGGRLTARYEDVNFRHSANELYLQADVAQMRQGFAGRFVWPSYQDLHAQTAVYSSLQRESVDTYTTRFFNLGAERTRHLGNGVIGTASLTYRNEIFQLGLQRGHSILILPALRARKQNIQDPLRPRRGYQFDGTLNTSATAWGSDADFIQFSGRGETWLPFNNATRVALRTNVGATWQHNATILALPPSLRFFAGGDRSVRGYDYQSQGPRDASGAVIGGRHLLTGSMELQRDIGSLFGAVLFYDAGNAFDNLAEFNVLQSVGIGARVYSPVGPIRLDVAHPVGDPTARDFRIHFSAGATW</sequence>
<accession>A0ABU9D924</accession>
<comment type="subcellular location">
    <subcellularLocation>
        <location evidence="1">Membrane</location>
    </subcellularLocation>
</comment>
<evidence type="ECO:0000259" key="8">
    <source>
        <dbReference type="Pfam" id="PF01103"/>
    </source>
</evidence>
<proteinExistence type="predicted"/>
<protein>
    <submittedName>
        <fullName evidence="9">Autotransporter assembly complex family protein</fullName>
    </submittedName>
</protein>
<evidence type="ECO:0000313" key="9">
    <source>
        <dbReference type="EMBL" id="MEK8090021.1"/>
    </source>
</evidence>
<keyword evidence="5" id="KW-0472">Membrane</keyword>
<evidence type="ECO:0000256" key="5">
    <source>
        <dbReference type="ARBA" id="ARBA00023136"/>
    </source>
</evidence>
<feature type="domain" description="Bacterial surface antigen (D15)" evidence="8">
    <location>
        <begin position="302"/>
        <end position="589"/>
    </location>
</feature>
<keyword evidence="3" id="KW-0812">Transmembrane</keyword>
<dbReference type="PANTHER" id="PTHR12815">
    <property type="entry name" value="SORTING AND ASSEMBLY MACHINERY SAMM50 PROTEIN FAMILY MEMBER"/>
    <property type="match status" value="1"/>
</dbReference>
<dbReference type="EMBL" id="JBBPCO010000009">
    <property type="protein sequence ID" value="MEK8090021.1"/>
    <property type="molecule type" value="Genomic_DNA"/>
</dbReference>
<dbReference type="PANTHER" id="PTHR12815:SF47">
    <property type="entry name" value="TRANSLOCATION AND ASSEMBLY MODULE SUBUNIT TAMA"/>
    <property type="match status" value="1"/>
</dbReference>
<feature type="signal peptide" evidence="7">
    <location>
        <begin position="1"/>
        <end position="29"/>
    </location>
</feature>
<dbReference type="Gene3D" id="2.40.160.50">
    <property type="entry name" value="membrane protein fhac: a member of the omp85/tpsb transporter family"/>
    <property type="match status" value="1"/>
</dbReference>
<reference evidence="9 10" key="1">
    <citation type="submission" date="2024-04" db="EMBL/GenBank/DDBJ databases">
        <authorList>
            <person name="Abashina T."/>
            <person name="Shaikin A."/>
        </authorList>
    </citation>
    <scope>NUCLEOTIDE SEQUENCE [LARGE SCALE GENOMIC DNA]</scope>
    <source>
        <strain evidence="9 10">AAFK</strain>
    </source>
</reference>
<organism evidence="9 10">
    <name type="scientific">Thermithiobacillus plumbiphilus</name>
    <dbReference type="NCBI Taxonomy" id="1729899"/>
    <lineage>
        <taxon>Bacteria</taxon>
        <taxon>Pseudomonadati</taxon>
        <taxon>Pseudomonadota</taxon>
        <taxon>Acidithiobacillia</taxon>
        <taxon>Acidithiobacillales</taxon>
        <taxon>Thermithiobacillaceae</taxon>
        <taxon>Thermithiobacillus</taxon>
    </lineage>
</organism>
<dbReference type="Pfam" id="PF01103">
    <property type="entry name" value="Omp85"/>
    <property type="match status" value="1"/>
</dbReference>
<name>A0ABU9D924_9PROT</name>
<evidence type="ECO:0000256" key="2">
    <source>
        <dbReference type="ARBA" id="ARBA00022452"/>
    </source>
</evidence>
<evidence type="ECO:0000256" key="1">
    <source>
        <dbReference type="ARBA" id="ARBA00004370"/>
    </source>
</evidence>
<evidence type="ECO:0000256" key="6">
    <source>
        <dbReference type="ARBA" id="ARBA00023237"/>
    </source>
</evidence>
<gene>
    <name evidence="9" type="ORF">WOB96_09595</name>
</gene>
<dbReference type="InterPro" id="IPR000184">
    <property type="entry name" value="Bac_surfAg_D15"/>
</dbReference>
<dbReference type="Gene3D" id="3.10.20.310">
    <property type="entry name" value="membrane protein fhac"/>
    <property type="match status" value="3"/>
</dbReference>
<comment type="caution">
    <text evidence="9">The sequence shown here is derived from an EMBL/GenBank/DDBJ whole genome shotgun (WGS) entry which is preliminary data.</text>
</comment>
<dbReference type="Proteomes" id="UP001446205">
    <property type="component" value="Unassembled WGS sequence"/>
</dbReference>
<keyword evidence="2" id="KW-1134">Transmembrane beta strand</keyword>
<evidence type="ECO:0000256" key="3">
    <source>
        <dbReference type="ARBA" id="ARBA00022692"/>
    </source>
</evidence>
<dbReference type="InterPro" id="IPR039910">
    <property type="entry name" value="D15-like"/>
</dbReference>
<dbReference type="RefSeq" id="WP_341371211.1">
    <property type="nucleotide sequence ID" value="NZ_JBBPCO010000009.1"/>
</dbReference>
<feature type="chain" id="PRO_5046631250" evidence="7">
    <location>
        <begin position="30"/>
        <end position="589"/>
    </location>
</feature>
<keyword evidence="6" id="KW-0998">Cell outer membrane</keyword>
<evidence type="ECO:0000313" key="10">
    <source>
        <dbReference type="Proteomes" id="UP001446205"/>
    </source>
</evidence>